<dbReference type="KEGG" id="hwc:Hqrw_1198"/>
<protein>
    <submittedName>
        <fullName evidence="1">Blp-like protein</fullName>
    </submittedName>
</protein>
<reference evidence="1 2" key="1">
    <citation type="journal article" date="2011" name="PLoS ONE">
        <title>Haloquadratum walsbyi: limited diversity in a global pond.</title>
        <authorList>
            <person name="Dyall-Smith M."/>
            <person name="Pfeiffer F."/>
            <person name="Klee K."/>
            <person name="Palm P."/>
            <person name="Gross K."/>
            <person name="Schuster S.C."/>
            <person name="Rampp M."/>
            <person name="Oesterhelt D."/>
        </authorList>
    </citation>
    <scope>NUCLEOTIDE SEQUENCE [LARGE SCALE GENOMIC DNA]</scope>
    <source>
        <strain evidence="2">DSM 16854 / JCM 12705 / C23</strain>
    </source>
</reference>
<accession>G0LGE5</accession>
<dbReference type="CDD" id="cd07812">
    <property type="entry name" value="SRPBCC"/>
    <property type="match status" value="1"/>
</dbReference>
<dbReference type="OrthoDB" id="195304at2157"/>
<proteinExistence type="predicted"/>
<dbReference type="EMBL" id="FR746099">
    <property type="protein sequence ID" value="CCC39165.1"/>
    <property type="molecule type" value="Genomic_DNA"/>
</dbReference>
<dbReference type="Proteomes" id="UP000007954">
    <property type="component" value="Chromosome"/>
</dbReference>
<dbReference type="InterPro" id="IPR019587">
    <property type="entry name" value="Polyketide_cyclase/dehydratase"/>
</dbReference>
<dbReference type="RefSeq" id="WP_011570456.1">
    <property type="nucleotide sequence ID" value="NC_017459.1"/>
</dbReference>
<evidence type="ECO:0000313" key="2">
    <source>
        <dbReference type="Proteomes" id="UP000007954"/>
    </source>
</evidence>
<dbReference type="AlphaFoldDB" id="G0LGE5"/>
<dbReference type="Pfam" id="PF10604">
    <property type="entry name" value="Polyketide_cyc2"/>
    <property type="match status" value="1"/>
</dbReference>
<name>G0LGE5_HALWC</name>
<dbReference type="GeneID" id="12445824"/>
<gene>
    <name evidence="1" type="primary">blp</name>
    <name evidence="1" type="ordered locus">Hqrw_1198</name>
</gene>
<organism evidence="1 2">
    <name type="scientific">Haloquadratum walsbyi (strain DSM 16854 / JCM 12705 / C23)</name>
    <dbReference type="NCBI Taxonomy" id="768065"/>
    <lineage>
        <taxon>Archaea</taxon>
        <taxon>Methanobacteriati</taxon>
        <taxon>Methanobacteriota</taxon>
        <taxon>Stenosarchaea group</taxon>
        <taxon>Halobacteria</taxon>
        <taxon>Halobacteriales</taxon>
        <taxon>Haloferacaceae</taxon>
        <taxon>Haloquadratum</taxon>
    </lineage>
</organism>
<dbReference type="HOGENOM" id="CLU_136031_0_0_2"/>
<dbReference type="InterPro" id="IPR023393">
    <property type="entry name" value="START-like_dom_sf"/>
</dbReference>
<sequence length="149" mass="16632">MTRTDVTATTHIDAPVAVVFEYLDDPTNQPEFTPSLTRSKPIEELSNGGKRVAYTYSMAGIDLTGEITATTYEPESAIHWEMDGDITGEIKWAFEADGETTIFSYTAQYDIPVPVLDSVVKPFAERYNERELTTALENLRTRIEAGSEE</sequence>
<evidence type="ECO:0000313" key="1">
    <source>
        <dbReference type="EMBL" id="CCC39165.1"/>
    </source>
</evidence>
<dbReference type="Gene3D" id="3.30.530.20">
    <property type="match status" value="1"/>
</dbReference>
<dbReference type="SUPFAM" id="SSF55961">
    <property type="entry name" value="Bet v1-like"/>
    <property type="match status" value="1"/>
</dbReference>